<dbReference type="OrthoDB" id="2435509at2759"/>
<feature type="region of interest" description="Disordered" evidence="1">
    <location>
        <begin position="1"/>
        <end position="26"/>
    </location>
</feature>
<dbReference type="InParanoid" id="A0A1C7N7D7"/>
<dbReference type="Proteomes" id="UP000093000">
    <property type="component" value="Unassembled WGS sequence"/>
</dbReference>
<dbReference type="InterPro" id="IPR055561">
    <property type="entry name" value="DUF7137"/>
</dbReference>
<dbReference type="PANTHER" id="PTHR42028">
    <property type="entry name" value="CHROMOSOME 1, WHOLE GENOME SHOTGUN SEQUENCE"/>
    <property type="match status" value="1"/>
</dbReference>
<keyword evidence="4" id="KW-1185">Reference proteome</keyword>
<name>A0A1C7N7D7_9FUNG</name>
<feature type="compositionally biased region" description="Polar residues" evidence="1">
    <location>
        <begin position="1"/>
        <end position="10"/>
    </location>
</feature>
<evidence type="ECO:0000259" key="2">
    <source>
        <dbReference type="Pfam" id="PF23585"/>
    </source>
</evidence>
<dbReference type="AlphaFoldDB" id="A0A1C7N7D7"/>
<protein>
    <recommendedName>
        <fullName evidence="2">DUF7137 domain-containing protein</fullName>
    </recommendedName>
</protein>
<evidence type="ECO:0000313" key="3">
    <source>
        <dbReference type="EMBL" id="OBZ85043.1"/>
    </source>
</evidence>
<feature type="domain" description="DUF7137" evidence="2">
    <location>
        <begin position="107"/>
        <end position="201"/>
    </location>
</feature>
<dbReference type="STRING" id="101091.A0A1C7N7D7"/>
<gene>
    <name evidence="3" type="ORF">A0J61_06901</name>
</gene>
<comment type="caution">
    <text evidence="3">The sequence shown here is derived from an EMBL/GenBank/DDBJ whole genome shotgun (WGS) entry which is preliminary data.</text>
</comment>
<dbReference type="Pfam" id="PF23585">
    <property type="entry name" value="DUF7137"/>
    <property type="match status" value="1"/>
</dbReference>
<reference evidence="3 4" key="1">
    <citation type="submission" date="2016-03" db="EMBL/GenBank/DDBJ databases">
        <title>Choanephora cucurbitarum.</title>
        <authorList>
            <person name="Min B."/>
            <person name="Park H."/>
            <person name="Park J.-H."/>
            <person name="Shin H.-D."/>
            <person name="Choi I.-G."/>
        </authorList>
    </citation>
    <scope>NUCLEOTIDE SEQUENCE [LARGE SCALE GENOMIC DNA]</scope>
    <source>
        <strain evidence="3 4">KUS-F28377</strain>
    </source>
</reference>
<accession>A0A1C7N7D7</accession>
<evidence type="ECO:0000256" key="1">
    <source>
        <dbReference type="SAM" id="MobiDB-lite"/>
    </source>
</evidence>
<proteinExistence type="predicted"/>
<organism evidence="3 4">
    <name type="scientific">Choanephora cucurbitarum</name>
    <dbReference type="NCBI Taxonomy" id="101091"/>
    <lineage>
        <taxon>Eukaryota</taxon>
        <taxon>Fungi</taxon>
        <taxon>Fungi incertae sedis</taxon>
        <taxon>Mucoromycota</taxon>
        <taxon>Mucoromycotina</taxon>
        <taxon>Mucoromycetes</taxon>
        <taxon>Mucorales</taxon>
        <taxon>Mucorineae</taxon>
        <taxon>Choanephoraceae</taxon>
        <taxon>Choanephoroideae</taxon>
        <taxon>Choanephora</taxon>
    </lineage>
</organism>
<sequence length="251" mass="28240">MCLAQNQDKPATQPVEVKPDPPANIANPVVIGRRPGFRQAVKKVELDPSVSLMMLPTNATYDHTHRPGMLLWKTPKLVWQNPNRGEKDPVILGPVFRLPVDSDDSGAQVQMEWFYTQLQVRPQNVTIEAVGPNKSTWTISVIDGLLTTATWDLRSTPSYSPLLEGFYTLNIHDQRGPTSPPKPGWLIPNDKMKIALYKTEGNHVGERYSPSECATCFEFVMQGFEKMKGSSSKKYANLVAVVIIWFFWTLL</sequence>
<evidence type="ECO:0000313" key="4">
    <source>
        <dbReference type="Proteomes" id="UP000093000"/>
    </source>
</evidence>
<dbReference type="PANTHER" id="PTHR42028:SF1">
    <property type="entry name" value="YALI0E30657P"/>
    <property type="match status" value="1"/>
</dbReference>
<dbReference type="EMBL" id="LUGH01000439">
    <property type="protein sequence ID" value="OBZ85043.1"/>
    <property type="molecule type" value="Genomic_DNA"/>
</dbReference>